<dbReference type="Proteomes" id="UP000011912">
    <property type="component" value="Unassembled WGS sequence"/>
</dbReference>
<name>M5J6P3_9LACO</name>
<dbReference type="GO" id="GO:0005975">
    <property type="term" value="P:carbohydrate metabolic process"/>
    <property type="evidence" value="ECO:0007669"/>
    <property type="project" value="InterPro"/>
</dbReference>
<dbReference type="SUPFAM" id="SSF81296">
    <property type="entry name" value="E set domains"/>
    <property type="match status" value="1"/>
</dbReference>
<sequence>MDQAALYHRPDSEMAFIYTRNEYHIYLRTKHGDVAQVKLLFGDPYDFEFDEKGQRKWNYQEVAMIKDAETLNHDYWKLAINIPQRRLQYAFWVEGKDGEQVIYDDRRIMPYNEQNLARMDCFIVPFVHLSDEKWAPNWVRQTVWYQLFADRFANGNVKNDPPATLPWGDQAVHPNACFGGDLAGLIKRLDYLKDLGVNGIYLMPIFTAYSSTKFDTVDYFSIDPSLGTKAEFKQLVDELHKRNMRIMLDGVFSYMSDTSLQWQDVQEKGRASRFADWFQIRRFPVGYKPTDNPDIAYDLTYNVHGNNPHMPQLNTANPAVRKYLLGVAAYWTREFNIDGWHLEYAAEVDQKFWREFATTVREINPEIYLVGEVKHSNQRIVQPGKLDGVVNYPVTEAITRFAANKELSVAELISVINDQMALYRDQTNEVMFNAVESHVTQRLLATCHGDSSLVRMILAVTFLQIGTPSLFYGTEVGMTNQQAPRIYQSMIWDEDKQDKKMLRFVKVLTHFRRNFAKLLSYGDFQWGPRSNKYNYLSLTRQLGKHQVFALFNFGYTAIKFVRPQNSRIILSQNLLDHEEKIGSNGFLIIELTTQG</sequence>
<gene>
    <name evidence="4" type="ORF">D271_05315</name>
</gene>
<dbReference type="Pfam" id="PF00128">
    <property type="entry name" value="Alpha-amylase"/>
    <property type="match status" value="1"/>
</dbReference>
<proteinExistence type="predicted"/>
<dbReference type="PANTHER" id="PTHR10357">
    <property type="entry name" value="ALPHA-AMYLASE FAMILY MEMBER"/>
    <property type="match status" value="1"/>
</dbReference>
<dbReference type="InterPro" id="IPR017853">
    <property type="entry name" value="GH"/>
</dbReference>
<dbReference type="InterPro" id="IPR006047">
    <property type="entry name" value="GH13_cat_dom"/>
</dbReference>
<feature type="domain" description="Glycosyl hydrolase family 13 catalytic" evidence="3">
    <location>
        <begin position="146"/>
        <end position="512"/>
    </location>
</feature>
<dbReference type="SUPFAM" id="SSF51445">
    <property type="entry name" value="(Trans)glycosidases"/>
    <property type="match status" value="1"/>
</dbReference>
<dbReference type="EMBL" id="ANAG01000014">
    <property type="protein sequence ID" value="EKW98932.1"/>
    <property type="molecule type" value="Genomic_DNA"/>
</dbReference>
<accession>M5J6P3</accession>
<evidence type="ECO:0000256" key="1">
    <source>
        <dbReference type="ARBA" id="ARBA00022801"/>
    </source>
</evidence>
<keyword evidence="1" id="KW-0378">Hydrolase</keyword>
<comment type="caution">
    <text evidence="4">The sequence shown here is derived from an EMBL/GenBank/DDBJ whole genome shotgun (WGS) entry which is preliminary data.</text>
</comment>
<dbReference type="InterPro" id="IPR045857">
    <property type="entry name" value="O16G_dom_2"/>
</dbReference>
<reference evidence="4 5" key="1">
    <citation type="journal article" date="2013" name="Genome Announc.">
        <title>Genome Sequence of Lactobacillus saerimneri 30a (Formerly Lactobacillus sp. Strain 30a), a Reference Lactic Acid Bacterium Strain Producing Biogenic Amines.</title>
        <authorList>
            <person name="Romano A."/>
            <person name="Trip H."/>
            <person name="Campbell-Sills H."/>
            <person name="Bouchez O."/>
            <person name="Sherman D."/>
            <person name="Lolkema J.S."/>
            <person name="Lucas P.M."/>
        </authorList>
    </citation>
    <scope>NUCLEOTIDE SEQUENCE [LARGE SCALE GENOMIC DNA]</scope>
    <source>
        <strain evidence="4 5">30a</strain>
    </source>
</reference>
<dbReference type="GO" id="GO:0004553">
    <property type="term" value="F:hydrolase activity, hydrolyzing O-glycosyl compounds"/>
    <property type="evidence" value="ECO:0007669"/>
    <property type="project" value="InterPro"/>
</dbReference>
<dbReference type="Gene3D" id="3.20.20.80">
    <property type="entry name" value="Glycosidases"/>
    <property type="match status" value="1"/>
</dbReference>
<dbReference type="Pfam" id="PF02903">
    <property type="entry name" value="Alpha-amylase_N"/>
    <property type="match status" value="1"/>
</dbReference>
<dbReference type="Gene3D" id="3.90.400.10">
    <property type="entry name" value="Oligo-1,6-glucosidase, Domain 2"/>
    <property type="match status" value="1"/>
</dbReference>
<dbReference type="PANTHER" id="PTHR10357:SF210">
    <property type="entry name" value="MALTODEXTRIN GLUCOSIDASE"/>
    <property type="match status" value="1"/>
</dbReference>
<dbReference type="SMART" id="SM00642">
    <property type="entry name" value="Aamy"/>
    <property type="match status" value="1"/>
</dbReference>
<dbReference type="InterPro" id="IPR004185">
    <property type="entry name" value="Glyco_hydro_13_lg-like_dom"/>
</dbReference>
<keyword evidence="2" id="KW-0326">Glycosidase</keyword>
<dbReference type="STRING" id="1227363.D271_05315"/>
<dbReference type="PATRIC" id="fig|1227363.6.peg.1040"/>
<protein>
    <submittedName>
        <fullName evidence="4">Neopullulanase/cyclomaltodextrinase/maltogenic alpha-amylase</fullName>
    </submittedName>
</protein>
<evidence type="ECO:0000313" key="5">
    <source>
        <dbReference type="Proteomes" id="UP000011912"/>
    </source>
</evidence>
<dbReference type="RefSeq" id="WP_009553968.1">
    <property type="nucleotide sequence ID" value="NZ_ANAG01000014.1"/>
</dbReference>
<evidence type="ECO:0000256" key="2">
    <source>
        <dbReference type="ARBA" id="ARBA00023295"/>
    </source>
</evidence>
<dbReference type="CDD" id="cd11338">
    <property type="entry name" value="AmyAc_CMD"/>
    <property type="match status" value="1"/>
</dbReference>
<evidence type="ECO:0000259" key="3">
    <source>
        <dbReference type="SMART" id="SM00642"/>
    </source>
</evidence>
<dbReference type="InterPro" id="IPR013783">
    <property type="entry name" value="Ig-like_fold"/>
</dbReference>
<dbReference type="AlphaFoldDB" id="M5J6P3"/>
<evidence type="ECO:0000313" key="4">
    <source>
        <dbReference type="EMBL" id="EKW98932.1"/>
    </source>
</evidence>
<organism evidence="4 5">
    <name type="scientific">Ligilactobacillus saerimneri 30a</name>
    <dbReference type="NCBI Taxonomy" id="1227363"/>
    <lineage>
        <taxon>Bacteria</taxon>
        <taxon>Bacillati</taxon>
        <taxon>Bacillota</taxon>
        <taxon>Bacilli</taxon>
        <taxon>Lactobacillales</taxon>
        <taxon>Lactobacillaceae</taxon>
        <taxon>Ligilactobacillus</taxon>
    </lineage>
</organism>
<keyword evidence="5" id="KW-1185">Reference proteome</keyword>
<dbReference type="CDD" id="cd02857">
    <property type="entry name" value="E_set_CDase_PDE_N"/>
    <property type="match status" value="1"/>
</dbReference>
<dbReference type="InterPro" id="IPR014756">
    <property type="entry name" value="Ig_E-set"/>
</dbReference>
<dbReference type="Gene3D" id="2.60.40.10">
    <property type="entry name" value="Immunoglobulins"/>
    <property type="match status" value="1"/>
</dbReference>